<feature type="signal peptide" evidence="1">
    <location>
        <begin position="1"/>
        <end position="20"/>
    </location>
</feature>
<dbReference type="EMBL" id="GGEC01089451">
    <property type="protein sequence ID" value="MBX69935.1"/>
    <property type="molecule type" value="Transcribed_RNA"/>
</dbReference>
<keyword evidence="1" id="KW-0732">Signal</keyword>
<organism evidence="2">
    <name type="scientific">Rhizophora mucronata</name>
    <name type="common">Asiatic mangrove</name>
    <dbReference type="NCBI Taxonomy" id="61149"/>
    <lineage>
        <taxon>Eukaryota</taxon>
        <taxon>Viridiplantae</taxon>
        <taxon>Streptophyta</taxon>
        <taxon>Embryophyta</taxon>
        <taxon>Tracheophyta</taxon>
        <taxon>Spermatophyta</taxon>
        <taxon>Magnoliopsida</taxon>
        <taxon>eudicotyledons</taxon>
        <taxon>Gunneridae</taxon>
        <taxon>Pentapetalae</taxon>
        <taxon>rosids</taxon>
        <taxon>fabids</taxon>
        <taxon>Malpighiales</taxon>
        <taxon>Rhizophoraceae</taxon>
        <taxon>Rhizophora</taxon>
    </lineage>
</organism>
<sequence>MSICFAFMGLNLFLLPVYEGILENKVSRDSTILISIKIKCHRQIIAVTSIYLLTNYVILYCQVSYLL</sequence>
<reference evidence="2" key="1">
    <citation type="submission" date="2018-02" db="EMBL/GenBank/DDBJ databases">
        <title>Rhizophora mucronata_Transcriptome.</title>
        <authorList>
            <person name="Meera S.P."/>
            <person name="Sreeshan A."/>
            <person name="Augustine A."/>
        </authorList>
    </citation>
    <scope>NUCLEOTIDE SEQUENCE</scope>
    <source>
        <tissue evidence="2">Leaf</tissue>
    </source>
</reference>
<evidence type="ECO:0000256" key="1">
    <source>
        <dbReference type="SAM" id="SignalP"/>
    </source>
</evidence>
<evidence type="ECO:0000313" key="2">
    <source>
        <dbReference type="EMBL" id="MBX69935.1"/>
    </source>
</evidence>
<dbReference type="AlphaFoldDB" id="A0A2P2QSL4"/>
<name>A0A2P2QSL4_RHIMU</name>
<accession>A0A2P2QSL4</accession>
<protein>
    <submittedName>
        <fullName evidence="2">Uncharacterized protein</fullName>
    </submittedName>
</protein>
<feature type="chain" id="PRO_5015169785" evidence="1">
    <location>
        <begin position="21"/>
        <end position="67"/>
    </location>
</feature>
<proteinExistence type="predicted"/>